<name>A0AAV3QRN4_LITER</name>
<dbReference type="EMBL" id="BAABME010005520">
    <property type="protein sequence ID" value="GAA0165871.1"/>
    <property type="molecule type" value="Genomic_DNA"/>
</dbReference>
<protein>
    <recommendedName>
        <fullName evidence="4">Aminotransferase-like plant mobile domain-containing protein</fullName>
    </recommendedName>
</protein>
<evidence type="ECO:0008006" key="4">
    <source>
        <dbReference type="Google" id="ProtNLM"/>
    </source>
</evidence>
<accession>A0AAV3QRN4</accession>
<comment type="caution">
    <text evidence="2">The sequence shown here is derived from an EMBL/GenBank/DDBJ whole genome shotgun (WGS) entry which is preliminary data.</text>
</comment>
<feature type="coiled-coil region" evidence="1">
    <location>
        <begin position="419"/>
        <end position="453"/>
    </location>
</feature>
<sequence>MGRWSWHLPFLSMGCLNIPRVIENEDVLSRCSAKLSIASIYEAVRASLFIYEYSDPLMKDFVECWNPSTNTLVLPHSEERIPESCLFLLHAYHSLASSSSDRSFSPVEWISFWSVLPQGYTGTSTVKSDRDGSSSVSYCPRGSIPAHRVFKHLGIPSSLEDEVYFAAFGFVPESIRSAPLGPGKGMSAPRLPSYMVPSSSKPLKKCSLPEEDSVDRYPKYAKWGSTRGPGHVIVSSPDAPITVTNDVEATPILLSEILPSSRDEAQTEVVDTEEFSYCMIKEAADIEASGDEAQTEIVDIEEPLDCMTTEVANIEVPVASLPIGVQLIKSILRDSLTVAWVELCSFVEGKSHEALLVEKEGIMACFEALTRFRSQVEELKAVFSKALYIRDAPCNIVLPKAYDRLAAVRTDSAESSSKLQHETKALDSVRNTLQQSEERAACLRQELTELDTHVEVATSGDRSGVCDHQFGG</sequence>
<proteinExistence type="predicted"/>
<keyword evidence="3" id="KW-1185">Reference proteome</keyword>
<dbReference type="PROSITE" id="PS51257">
    <property type="entry name" value="PROKAR_LIPOPROTEIN"/>
    <property type="match status" value="1"/>
</dbReference>
<evidence type="ECO:0000313" key="2">
    <source>
        <dbReference type="EMBL" id="GAA0165871.1"/>
    </source>
</evidence>
<dbReference type="AlphaFoldDB" id="A0AAV3QRN4"/>
<dbReference type="Proteomes" id="UP001454036">
    <property type="component" value="Unassembled WGS sequence"/>
</dbReference>
<gene>
    <name evidence="2" type="ORF">LIER_21161</name>
</gene>
<evidence type="ECO:0000313" key="3">
    <source>
        <dbReference type="Proteomes" id="UP001454036"/>
    </source>
</evidence>
<organism evidence="2 3">
    <name type="scientific">Lithospermum erythrorhizon</name>
    <name type="common">Purple gromwell</name>
    <name type="synonym">Lithospermum officinale var. erythrorhizon</name>
    <dbReference type="NCBI Taxonomy" id="34254"/>
    <lineage>
        <taxon>Eukaryota</taxon>
        <taxon>Viridiplantae</taxon>
        <taxon>Streptophyta</taxon>
        <taxon>Embryophyta</taxon>
        <taxon>Tracheophyta</taxon>
        <taxon>Spermatophyta</taxon>
        <taxon>Magnoliopsida</taxon>
        <taxon>eudicotyledons</taxon>
        <taxon>Gunneridae</taxon>
        <taxon>Pentapetalae</taxon>
        <taxon>asterids</taxon>
        <taxon>lamiids</taxon>
        <taxon>Boraginales</taxon>
        <taxon>Boraginaceae</taxon>
        <taxon>Boraginoideae</taxon>
        <taxon>Lithospermeae</taxon>
        <taxon>Lithospermum</taxon>
    </lineage>
</organism>
<evidence type="ECO:0000256" key="1">
    <source>
        <dbReference type="SAM" id="Coils"/>
    </source>
</evidence>
<keyword evidence="1" id="KW-0175">Coiled coil</keyword>
<reference evidence="2 3" key="1">
    <citation type="submission" date="2024-01" db="EMBL/GenBank/DDBJ databases">
        <title>The complete chloroplast genome sequence of Lithospermum erythrorhizon: insights into the phylogenetic relationship among Boraginaceae species and the maternal lineages of purple gromwells.</title>
        <authorList>
            <person name="Okada T."/>
            <person name="Watanabe K."/>
        </authorList>
    </citation>
    <scope>NUCLEOTIDE SEQUENCE [LARGE SCALE GENOMIC DNA]</scope>
</reference>